<feature type="repeat" description="WD" evidence="5">
    <location>
        <begin position="421"/>
        <end position="456"/>
    </location>
</feature>
<dbReference type="GO" id="GO:0005848">
    <property type="term" value="C:mRNA cleavage stimulating factor complex"/>
    <property type="evidence" value="ECO:0007669"/>
    <property type="project" value="InterPro"/>
</dbReference>
<feature type="repeat" description="WD" evidence="5">
    <location>
        <begin position="177"/>
        <end position="218"/>
    </location>
</feature>
<dbReference type="STRING" id="109895.A0A507E9B6"/>
<dbReference type="CDD" id="cd00200">
    <property type="entry name" value="WD40"/>
    <property type="match status" value="1"/>
</dbReference>
<evidence type="ECO:0000256" key="6">
    <source>
        <dbReference type="SAM" id="MobiDB-lite"/>
    </source>
</evidence>
<name>A0A507E9B6_9FUNG</name>
<dbReference type="InterPro" id="IPR038184">
    <property type="entry name" value="CSTF1_dimer_sf"/>
</dbReference>
<keyword evidence="2" id="KW-0507">mRNA processing</keyword>
<protein>
    <recommendedName>
        <fullName evidence="4">Cleavage stimulation factor 50 kDa subunit</fullName>
    </recommendedName>
</protein>
<dbReference type="Gene3D" id="2.130.10.10">
    <property type="entry name" value="YVTN repeat-like/Quinoprotein amine dehydrogenase"/>
    <property type="match status" value="3"/>
</dbReference>
<keyword evidence="5" id="KW-0853">WD repeat</keyword>
<dbReference type="PROSITE" id="PS50082">
    <property type="entry name" value="WD_REPEATS_2"/>
    <property type="match status" value="5"/>
</dbReference>
<dbReference type="PANTHER" id="PTHR44133:SF2">
    <property type="entry name" value="CLEAVAGE STIMULATION FACTOR SUBUNIT 1"/>
    <property type="match status" value="1"/>
</dbReference>
<dbReference type="InterPro" id="IPR036322">
    <property type="entry name" value="WD40_repeat_dom_sf"/>
</dbReference>
<evidence type="ECO:0000313" key="7">
    <source>
        <dbReference type="EMBL" id="TPX60404.1"/>
    </source>
</evidence>
<feature type="repeat" description="WD" evidence="5">
    <location>
        <begin position="317"/>
        <end position="351"/>
    </location>
</feature>
<dbReference type="PANTHER" id="PTHR44133">
    <property type="entry name" value="CLEAVAGE STIMULATION FACTOR SUBUNIT 1"/>
    <property type="match status" value="1"/>
</dbReference>
<evidence type="ECO:0000256" key="1">
    <source>
        <dbReference type="ARBA" id="ARBA00004123"/>
    </source>
</evidence>
<dbReference type="Pfam" id="PF00400">
    <property type="entry name" value="WD40"/>
    <property type="match status" value="3"/>
</dbReference>
<dbReference type="InterPro" id="IPR044633">
    <property type="entry name" value="CstF1-like"/>
</dbReference>
<organism evidence="7 8">
    <name type="scientific">Powellomyces hirtus</name>
    <dbReference type="NCBI Taxonomy" id="109895"/>
    <lineage>
        <taxon>Eukaryota</taxon>
        <taxon>Fungi</taxon>
        <taxon>Fungi incertae sedis</taxon>
        <taxon>Chytridiomycota</taxon>
        <taxon>Chytridiomycota incertae sedis</taxon>
        <taxon>Chytridiomycetes</taxon>
        <taxon>Spizellomycetales</taxon>
        <taxon>Powellomycetaceae</taxon>
        <taxon>Powellomyces</taxon>
    </lineage>
</organism>
<dbReference type="Gene3D" id="1.20.960.50">
    <property type="entry name" value="Cleavage stimulation factor subunit 1, dimerisation domain"/>
    <property type="match status" value="1"/>
</dbReference>
<dbReference type="SUPFAM" id="SSF50978">
    <property type="entry name" value="WD40 repeat-like"/>
    <property type="match status" value="1"/>
</dbReference>
<evidence type="ECO:0000256" key="2">
    <source>
        <dbReference type="ARBA" id="ARBA00022664"/>
    </source>
</evidence>
<comment type="caution">
    <text evidence="7">The sequence shown here is derived from an EMBL/GenBank/DDBJ whole genome shotgun (WGS) entry which is preliminary data.</text>
</comment>
<dbReference type="EMBL" id="QEAQ01000015">
    <property type="protein sequence ID" value="TPX60404.1"/>
    <property type="molecule type" value="Genomic_DNA"/>
</dbReference>
<dbReference type="SMART" id="SM00320">
    <property type="entry name" value="WD40"/>
    <property type="match status" value="6"/>
</dbReference>
<evidence type="ECO:0000256" key="3">
    <source>
        <dbReference type="ARBA" id="ARBA00023242"/>
    </source>
</evidence>
<keyword evidence="8" id="KW-1185">Reference proteome</keyword>
<keyword evidence="3" id="KW-0539">Nucleus</keyword>
<dbReference type="GO" id="GO:0031124">
    <property type="term" value="P:mRNA 3'-end processing"/>
    <property type="evidence" value="ECO:0007669"/>
    <property type="project" value="InterPro"/>
</dbReference>
<gene>
    <name evidence="7" type="ORF">PhCBS80983_g01833</name>
</gene>
<comment type="subcellular location">
    <subcellularLocation>
        <location evidence="1">Nucleus</location>
    </subcellularLocation>
</comment>
<evidence type="ECO:0000256" key="5">
    <source>
        <dbReference type="PROSITE-ProRule" id="PRU00221"/>
    </source>
</evidence>
<proteinExistence type="predicted"/>
<dbReference type="Proteomes" id="UP000318582">
    <property type="component" value="Unassembled WGS sequence"/>
</dbReference>
<dbReference type="InterPro" id="IPR015943">
    <property type="entry name" value="WD40/YVTN_repeat-like_dom_sf"/>
</dbReference>
<feature type="repeat" description="WD" evidence="5">
    <location>
        <begin position="124"/>
        <end position="165"/>
    </location>
</feature>
<evidence type="ECO:0000313" key="8">
    <source>
        <dbReference type="Proteomes" id="UP000318582"/>
    </source>
</evidence>
<dbReference type="GO" id="GO:0003723">
    <property type="term" value="F:RNA binding"/>
    <property type="evidence" value="ECO:0007669"/>
    <property type="project" value="TreeGrafter"/>
</dbReference>
<dbReference type="InterPro" id="IPR001680">
    <property type="entry name" value="WD40_rpt"/>
</dbReference>
<dbReference type="PROSITE" id="PS50294">
    <property type="entry name" value="WD_REPEATS_REGION"/>
    <property type="match status" value="3"/>
</dbReference>
<feature type="region of interest" description="Disordered" evidence="6">
    <location>
        <begin position="85"/>
        <end position="119"/>
    </location>
</feature>
<accession>A0A507E9B6</accession>
<evidence type="ECO:0000256" key="4">
    <source>
        <dbReference type="ARBA" id="ARBA00029851"/>
    </source>
</evidence>
<reference evidence="7 8" key="1">
    <citation type="journal article" date="2019" name="Sci. Rep.">
        <title>Comparative genomics of chytrid fungi reveal insights into the obligate biotrophic and pathogenic lifestyle of Synchytrium endobioticum.</title>
        <authorList>
            <person name="van de Vossenberg B.T.L.H."/>
            <person name="Warris S."/>
            <person name="Nguyen H.D.T."/>
            <person name="van Gent-Pelzer M.P.E."/>
            <person name="Joly D.L."/>
            <person name="van de Geest H.C."/>
            <person name="Bonants P.J.M."/>
            <person name="Smith D.S."/>
            <person name="Levesque C.A."/>
            <person name="van der Lee T.A.J."/>
        </authorList>
    </citation>
    <scope>NUCLEOTIDE SEQUENCE [LARGE SCALE GENOMIC DNA]</scope>
    <source>
        <strain evidence="7 8">CBS 809.83</strain>
    </source>
</reference>
<feature type="repeat" description="WD" evidence="5">
    <location>
        <begin position="266"/>
        <end position="307"/>
    </location>
</feature>
<dbReference type="Pfam" id="PF23410">
    <property type="entry name" value="Beta-prop_VPS8"/>
    <property type="match status" value="1"/>
</dbReference>
<sequence>MDDTTSSDGEDVNYMPKETLLPLIISQLQHYGYNSIAQVVAEASETSLVFDPQPTLAELCYYGKNARENDDADEIVPVDLTEEISDEEDDQDGSGNENGSGSKGWNDGEPQAPKPIPNLTTWFSTQHRESCRTAVFSADGKYIATGSEDSSLKVLDVSRIKMSYRDGGVEKPVIRTLYDHMAPVNDVQFHPNGTVLASCSHDQSIKLFDIQKPNVKRSFRYLQDASIVRSIHFHPSGDYIAAGTDHEAVRIFDVHTLKCFTSPSSNDAHTGPINKIRYAPSGKIFATAGEDGSIKIWDTVSGQSTRTIERAHSGRPVTSVKFSKSGRYVLSCGLDSVGRLWDLQNGSVVQEFMGASQKVNMTDTAFHVAAIGSMTLIPIPIKDIYTVNTFNYNEEYVLGTDEADSAIILWDSRSGAMMKKIPAHMGPVRCIAASPIENAFVTCSDDYRAKYWGERE</sequence>
<dbReference type="AlphaFoldDB" id="A0A507E9B6"/>